<comment type="caution">
    <text evidence="1">The sequence shown here is derived from an EMBL/GenBank/DDBJ whole genome shotgun (WGS) entry which is preliminary data.</text>
</comment>
<reference evidence="1 2" key="1">
    <citation type="submission" date="2021-06" db="EMBL/GenBank/DDBJ databases">
        <authorList>
            <person name="Kallberg Y."/>
            <person name="Tangrot J."/>
            <person name="Rosling A."/>
        </authorList>
    </citation>
    <scope>NUCLEOTIDE SEQUENCE [LARGE SCALE GENOMIC DNA]</scope>
    <source>
        <strain evidence="1 2">120-4 pot B 10/14</strain>
    </source>
</reference>
<evidence type="ECO:0000313" key="2">
    <source>
        <dbReference type="Proteomes" id="UP000789901"/>
    </source>
</evidence>
<sequence>SNTAILALPHTLNTKSSNIEILLLVLNMMLSAPVESKQIISSYAPSLFSTLTLPTMASQQTKLITDPGQTQPLIPK</sequence>
<feature type="non-terminal residue" evidence="1">
    <location>
        <position position="1"/>
    </location>
</feature>
<dbReference type="EMBL" id="CAJVQB010005639">
    <property type="protein sequence ID" value="CAG8666493.1"/>
    <property type="molecule type" value="Genomic_DNA"/>
</dbReference>
<dbReference type="Proteomes" id="UP000789901">
    <property type="component" value="Unassembled WGS sequence"/>
</dbReference>
<keyword evidence="2" id="KW-1185">Reference proteome</keyword>
<name>A0ABN7USJ9_GIGMA</name>
<gene>
    <name evidence="1" type="ORF">GMARGA_LOCUS10177</name>
</gene>
<protein>
    <submittedName>
        <fullName evidence="1">17659_t:CDS:1</fullName>
    </submittedName>
</protein>
<organism evidence="1 2">
    <name type="scientific">Gigaspora margarita</name>
    <dbReference type="NCBI Taxonomy" id="4874"/>
    <lineage>
        <taxon>Eukaryota</taxon>
        <taxon>Fungi</taxon>
        <taxon>Fungi incertae sedis</taxon>
        <taxon>Mucoromycota</taxon>
        <taxon>Glomeromycotina</taxon>
        <taxon>Glomeromycetes</taxon>
        <taxon>Diversisporales</taxon>
        <taxon>Gigasporaceae</taxon>
        <taxon>Gigaspora</taxon>
    </lineage>
</organism>
<accession>A0ABN7USJ9</accession>
<proteinExistence type="predicted"/>
<evidence type="ECO:0000313" key="1">
    <source>
        <dbReference type="EMBL" id="CAG8666493.1"/>
    </source>
</evidence>